<evidence type="ECO:0000256" key="7">
    <source>
        <dbReference type="RuleBase" id="RU367013"/>
    </source>
</evidence>
<reference evidence="8" key="1">
    <citation type="journal article" date="2023" name="Mol. Phylogenet. Evol.">
        <title>Genome-scale phylogeny and comparative genomics of the fungal order Sordariales.</title>
        <authorList>
            <person name="Hensen N."/>
            <person name="Bonometti L."/>
            <person name="Westerberg I."/>
            <person name="Brannstrom I.O."/>
            <person name="Guillou S."/>
            <person name="Cros-Aarteil S."/>
            <person name="Calhoun S."/>
            <person name="Haridas S."/>
            <person name="Kuo A."/>
            <person name="Mondo S."/>
            <person name="Pangilinan J."/>
            <person name="Riley R."/>
            <person name="LaButti K."/>
            <person name="Andreopoulos B."/>
            <person name="Lipzen A."/>
            <person name="Chen C."/>
            <person name="Yan M."/>
            <person name="Daum C."/>
            <person name="Ng V."/>
            <person name="Clum A."/>
            <person name="Steindorff A."/>
            <person name="Ohm R.A."/>
            <person name="Martin F."/>
            <person name="Silar P."/>
            <person name="Natvig D.O."/>
            <person name="Lalanne C."/>
            <person name="Gautier V."/>
            <person name="Ament-Velasquez S.L."/>
            <person name="Kruys A."/>
            <person name="Hutchinson M.I."/>
            <person name="Powell A.J."/>
            <person name="Barry K."/>
            <person name="Miller A.N."/>
            <person name="Grigoriev I.V."/>
            <person name="Debuchy R."/>
            <person name="Gladieux P."/>
            <person name="Hiltunen Thoren M."/>
            <person name="Johannesson H."/>
        </authorList>
    </citation>
    <scope>NUCLEOTIDE SEQUENCE</scope>
    <source>
        <strain evidence="8">CBS 333.67</strain>
    </source>
</reference>
<gene>
    <name evidence="8" type="ORF">B0T15DRAFT_536697</name>
</gene>
<keyword evidence="5 7" id="KW-0653">Protein transport</keyword>
<dbReference type="PANTHER" id="PTHR13768">
    <property type="entry name" value="SOLUBLE NSF ATTACHMENT PROTEIN SNAP"/>
    <property type="match status" value="1"/>
</dbReference>
<dbReference type="GO" id="GO:0035494">
    <property type="term" value="P:SNARE complex disassembly"/>
    <property type="evidence" value="ECO:0007669"/>
    <property type="project" value="TreeGrafter"/>
</dbReference>
<dbReference type="GeneID" id="87888397"/>
<reference evidence="8" key="2">
    <citation type="submission" date="2023-06" db="EMBL/GenBank/DDBJ databases">
        <authorList>
            <consortium name="Lawrence Berkeley National Laboratory"/>
            <person name="Mondo S.J."/>
            <person name="Hensen N."/>
            <person name="Bonometti L."/>
            <person name="Westerberg I."/>
            <person name="Brannstrom I.O."/>
            <person name="Guillou S."/>
            <person name="Cros-Aarteil S."/>
            <person name="Calhoun S."/>
            <person name="Haridas S."/>
            <person name="Kuo A."/>
            <person name="Pangilinan J."/>
            <person name="Riley R."/>
            <person name="Labutti K."/>
            <person name="Andreopoulos B."/>
            <person name="Lipzen A."/>
            <person name="Chen C."/>
            <person name="Yanf M."/>
            <person name="Daum C."/>
            <person name="Ng V."/>
            <person name="Clum A."/>
            <person name="Steindorff A."/>
            <person name="Ohm R."/>
            <person name="Martin F."/>
            <person name="Silar P."/>
            <person name="Natvig D."/>
            <person name="Lalanne C."/>
            <person name="Gautier V."/>
            <person name="Ament-Velasquez S.L."/>
            <person name="Kruys A."/>
            <person name="Hutchinson M.I."/>
            <person name="Powell A.J."/>
            <person name="Barry K."/>
            <person name="Miller A.N."/>
            <person name="Grigoriev I.V."/>
            <person name="Debuchy R."/>
            <person name="Gladieux P."/>
            <person name="Thoren M.H."/>
            <person name="Johannesson H."/>
        </authorList>
    </citation>
    <scope>NUCLEOTIDE SEQUENCE</scope>
    <source>
        <strain evidence="8">CBS 333.67</strain>
    </source>
</reference>
<dbReference type="InterPro" id="IPR000744">
    <property type="entry name" value="NSF_attach"/>
</dbReference>
<name>A0AAJ0GQY2_9PEZI</name>
<comment type="function">
    <text evidence="7">Required for vesicular transport between the endoplasmic reticulum and the Golgi apparatus.</text>
</comment>
<dbReference type="SUPFAM" id="SSF48452">
    <property type="entry name" value="TPR-like"/>
    <property type="match status" value="1"/>
</dbReference>
<keyword evidence="9" id="KW-1185">Reference proteome</keyword>
<dbReference type="Gene3D" id="1.25.40.10">
    <property type="entry name" value="Tetratricopeptide repeat domain"/>
    <property type="match status" value="1"/>
</dbReference>
<proteinExistence type="inferred from homology"/>
<dbReference type="GO" id="GO:0006886">
    <property type="term" value="P:intracellular protein transport"/>
    <property type="evidence" value="ECO:0007669"/>
    <property type="project" value="UniProtKB-UniRule"/>
</dbReference>
<comment type="similarity">
    <text evidence="2 7">Belongs to the SNAP family.</text>
</comment>
<dbReference type="PRINTS" id="PR00448">
    <property type="entry name" value="NSFATTACHMNT"/>
</dbReference>
<organism evidence="8 9">
    <name type="scientific">Chaetomium strumarium</name>
    <dbReference type="NCBI Taxonomy" id="1170767"/>
    <lineage>
        <taxon>Eukaryota</taxon>
        <taxon>Fungi</taxon>
        <taxon>Dikarya</taxon>
        <taxon>Ascomycota</taxon>
        <taxon>Pezizomycotina</taxon>
        <taxon>Sordariomycetes</taxon>
        <taxon>Sordariomycetidae</taxon>
        <taxon>Sordariales</taxon>
        <taxon>Chaetomiaceae</taxon>
        <taxon>Chaetomium</taxon>
    </lineage>
</organism>
<comment type="caution">
    <text evidence="8">The sequence shown here is derived from an EMBL/GenBank/DDBJ whole genome shotgun (WGS) entry which is preliminary data.</text>
</comment>
<evidence type="ECO:0000256" key="2">
    <source>
        <dbReference type="ARBA" id="ARBA00010050"/>
    </source>
</evidence>
<evidence type="ECO:0000313" key="9">
    <source>
        <dbReference type="Proteomes" id="UP001273166"/>
    </source>
</evidence>
<keyword evidence="3 7" id="KW-0813">Transport</keyword>
<comment type="subcellular location">
    <subcellularLocation>
        <location evidence="1 7">Membrane</location>
        <topology evidence="1 7">Peripheral membrane protein</topology>
    </subcellularLocation>
</comment>
<dbReference type="PANTHER" id="PTHR13768:SF8">
    <property type="entry name" value="ALPHA-SOLUBLE NSF ATTACHMENT PROTEIN"/>
    <property type="match status" value="1"/>
</dbReference>
<evidence type="ECO:0000256" key="4">
    <source>
        <dbReference type="ARBA" id="ARBA00022892"/>
    </source>
</evidence>
<dbReference type="RefSeq" id="XP_062720289.1">
    <property type="nucleotide sequence ID" value="XM_062869568.1"/>
</dbReference>
<dbReference type="GO" id="GO:0019905">
    <property type="term" value="F:syntaxin binding"/>
    <property type="evidence" value="ECO:0007669"/>
    <property type="project" value="TreeGrafter"/>
</dbReference>
<dbReference type="GO" id="GO:0031201">
    <property type="term" value="C:SNARE complex"/>
    <property type="evidence" value="ECO:0007669"/>
    <property type="project" value="TreeGrafter"/>
</dbReference>
<accession>A0AAJ0GQY2</accession>
<dbReference type="GO" id="GO:0005774">
    <property type="term" value="C:vacuolar membrane"/>
    <property type="evidence" value="ECO:0007669"/>
    <property type="project" value="TreeGrafter"/>
</dbReference>
<dbReference type="AlphaFoldDB" id="A0AAJ0GQY2"/>
<dbReference type="CDD" id="cd15832">
    <property type="entry name" value="SNAP"/>
    <property type="match status" value="1"/>
</dbReference>
<dbReference type="EMBL" id="JAUDZG010000005">
    <property type="protein sequence ID" value="KAK3304509.1"/>
    <property type="molecule type" value="Genomic_DNA"/>
</dbReference>
<evidence type="ECO:0000313" key="8">
    <source>
        <dbReference type="EMBL" id="KAK3304509.1"/>
    </source>
</evidence>
<dbReference type="FunFam" id="1.25.40.10:FF:000049">
    <property type="entry name" value="Alpha-soluble NSF attachment protein-like"/>
    <property type="match status" value="1"/>
</dbReference>
<dbReference type="Pfam" id="PF14938">
    <property type="entry name" value="SNAP"/>
    <property type="match status" value="1"/>
</dbReference>
<dbReference type="InterPro" id="IPR011990">
    <property type="entry name" value="TPR-like_helical_dom_sf"/>
</dbReference>
<evidence type="ECO:0000256" key="3">
    <source>
        <dbReference type="ARBA" id="ARBA00022448"/>
    </source>
</evidence>
<sequence>MALDPRALEEKAKKTLQSASGGFSFFSNKEDKYQNAAELYIQAGNAYRLEKMNREAGQAFEQAAKIHREKLNEPDDAANIMVDAFKVYKKEYPNDAVRCIKAAIERYQAKGNFRRAATHLENVAELLEVEVGDRKQAMEFYRQAAHWYEEDGAKALANKLWLKEADIAALEGDYYKAVQNFEKVADSSLENHLMKYSVKDYWFKAGLCILATKDLVSARRNLERYMEKDPSFAGQRECQLLSDLIEAIEAGNQEVFTDKLYAYDQMSRLDKWKTEILVRVKNQIEEADSEFS</sequence>
<keyword evidence="6 7" id="KW-0472">Membrane</keyword>
<evidence type="ECO:0000256" key="6">
    <source>
        <dbReference type="ARBA" id="ARBA00023136"/>
    </source>
</evidence>
<dbReference type="Proteomes" id="UP001273166">
    <property type="component" value="Unassembled WGS sequence"/>
</dbReference>
<dbReference type="GO" id="GO:0005483">
    <property type="term" value="F:soluble NSF attachment protein activity"/>
    <property type="evidence" value="ECO:0007669"/>
    <property type="project" value="TreeGrafter"/>
</dbReference>
<evidence type="ECO:0000256" key="1">
    <source>
        <dbReference type="ARBA" id="ARBA00004170"/>
    </source>
</evidence>
<evidence type="ECO:0000256" key="5">
    <source>
        <dbReference type="ARBA" id="ARBA00022927"/>
    </source>
</evidence>
<keyword evidence="4 7" id="KW-0931">ER-Golgi transport</keyword>
<protein>
    <submittedName>
        <fullName evidence="8">Soluble NSF attachment protein</fullName>
    </submittedName>
</protein>